<evidence type="ECO:0000313" key="1">
    <source>
        <dbReference type="EMBL" id="PPQ80434.1"/>
    </source>
</evidence>
<reference evidence="1 2" key="1">
    <citation type="journal article" date="2018" name="Evol. Lett.">
        <title>Horizontal gene cluster transfer increased hallucinogenic mushroom diversity.</title>
        <authorList>
            <person name="Reynolds H.T."/>
            <person name="Vijayakumar V."/>
            <person name="Gluck-Thaler E."/>
            <person name="Korotkin H.B."/>
            <person name="Matheny P.B."/>
            <person name="Slot J.C."/>
        </authorList>
    </citation>
    <scope>NUCLEOTIDE SEQUENCE [LARGE SCALE GENOMIC DNA]</scope>
    <source>
        <strain evidence="1 2">SRW20</strain>
    </source>
</reference>
<keyword evidence="2" id="KW-1185">Reference proteome</keyword>
<evidence type="ECO:0000313" key="2">
    <source>
        <dbReference type="Proteomes" id="UP000284706"/>
    </source>
</evidence>
<organism evidence="1 2">
    <name type="scientific">Gymnopilus dilepis</name>
    <dbReference type="NCBI Taxonomy" id="231916"/>
    <lineage>
        <taxon>Eukaryota</taxon>
        <taxon>Fungi</taxon>
        <taxon>Dikarya</taxon>
        <taxon>Basidiomycota</taxon>
        <taxon>Agaricomycotina</taxon>
        <taxon>Agaricomycetes</taxon>
        <taxon>Agaricomycetidae</taxon>
        <taxon>Agaricales</taxon>
        <taxon>Agaricineae</taxon>
        <taxon>Hymenogastraceae</taxon>
        <taxon>Gymnopilus</taxon>
    </lineage>
</organism>
<dbReference type="SUPFAM" id="SSF52047">
    <property type="entry name" value="RNI-like"/>
    <property type="match status" value="2"/>
</dbReference>
<dbReference type="PANTHER" id="PTHR16134:SF148">
    <property type="entry name" value="S-PHASE KINASE-ASSOCIATED PROTEIN 2, ISOFORM A"/>
    <property type="match status" value="1"/>
</dbReference>
<comment type="caution">
    <text evidence="1">The sequence shown here is derived from an EMBL/GenBank/DDBJ whole genome shotgun (WGS) entry which is preliminary data.</text>
</comment>
<dbReference type="InParanoid" id="A0A409WPI9"/>
<gene>
    <name evidence="1" type="ORF">CVT26_004036</name>
</gene>
<sequence length="1464" mass="166277">MGCPLEYESVRGFSELKPSPLDTTLISACVCQRWRSLLLQWPFIWGRCLHLNRLCRLREEGRKEVVRRTGSSPLCIIGYIDFTGKFVSRFLTGFLHANWQRVQRLCMHHDDARSHDLFQWGIPMFSLHAVFTHAAPILETFIFDTSGASGTLPLAFPSVAVRLFGGSAPRLRSLRCSAMSLKTSDITGAQWLRQLQALHLMHTKVKPAELVEIINKMPGLESLRFFSVDGKGELIDTVVWDVDSIHLPRLVDLWVSYSFFVDLALIRIIKPSRYCTLSGFNPKLWSDEMAGQEDVIATVEALGRYLDRYLSFWTVESLLIVALQDGQFELSVQHASCSQEADQILNDLDPHPNPYLEIGLSSLTRHPMLNVDPIFFLVALLKPHLAVLSSVQNLTFQVSLSDNTTSQYLVAELGPVIAALEGVLSLCTYDTGLRTIGRFQPDDINRFFPRLREISIIHTLQVHDLSADEFEPILAKILSRRNAEGNVWTEYPSALKAEQAPFTFQQHLYCKHRHLAFRSLGNASSAAMSGSESSNVLSEPLVGSDLMYTQRQLSPISKLNQDVLWLIFMLNTEMINSFGDVYSWAKSDSEISVLDTTLISSHVCQGWRSLLLKWPVIWGRSLHLDRLFQLGEEGWKEIIRRTRTAPLFIVGYIDFNIEFAAQVVTHLLRANWKRVQKLCVHFSHIPSPELVEVFVWDAPILETFALEKSYPALAGLPALKGEARLFKGSAPHLRFLSSSAVAFDMANFAEVTWLGQLRTLNLADMTINPTELVVIIAHMQRLESLYLRWPSWIIQTIDAKALEMIEQHSINLPHLVNFRISHSFRIDLAFIHIIKPSKHCTLTEFSPICRKRETVNQGDIVATIKALLPYVDRYFSFWTIREVSISAGQDLGFHFGVHHSERLRELHRLLKDTKPDPRPNFTINLSSLMGFPIRPGVDPVSCIVTLLKPHLANLSSVQNLTFNIFPRNDSWMDLEFIALVAAFRGVESLTIGYSSLEVLDRYQVDNTKMFFPQLRRLKIIRSRIDGPISAEAFELILKNYFSRRDVAGVPPIRALDFDVKPLGDWSFLDKLTGLKLYHKPTNNTTRNLAISLLPNLLRHKMPIPEDGGSAPESVMDSDHAIIQQRSSPISELHEDILWLIFLLNSDMGNSLEDVNFWAETETEISALDTTLISSRVCRRWRSLLLDWPVIWGRSLHLWRLCQLGKDGSKEVIRRTGAAPLCLVGYVDPSSEFNSQTFTPLVQANWWRIQIFCVCTIHDSDIPSPDWFQVFVQSAPLLEIFALQKTYDGKGMPLSASGHEAQLFNGFAPRLRFLCCTALALQISNVSQASWLGQLRVLKLSDLDIDPVELVDVLKRTHLLESLYIRWFPLSLGQANAGALERHIINLPRLVNLRISHSFHVDLAFIRIIRPSIHCSLFSFLPDRLTSKAETISRDDMMVAFEVLKPYIDGYLAFFSRSQSGQETI</sequence>
<protein>
    <recommendedName>
        <fullName evidence="3">F-box domain-containing protein</fullName>
    </recommendedName>
</protein>
<dbReference type="GO" id="GO:0031146">
    <property type="term" value="P:SCF-dependent proteasomal ubiquitin-dependent protein catabolic process"/>
    <property type="evidence" value="ECO:0007669"/>
    <property type="project" value="TreeGrafter"/>
</dbReference>
<dbReference type="Proteomes" id="UP000284706">
    <property type="component" value="Unassembled WGS sequence"/>
</dbReference>
<dbReference type="PANTHER" id="PTHR16134">
    <property type="entry name" value="F-BOX/TPR REPEAT PROTEIN POF3"/>
    <property type="match status" value="1"/>
</dbReference>
<proteinExistence type="predicted"/>
<accession>A0A409WPI9</accession>
<dbReference type="EMBL" id="NHYE01004951">
    <property type="protein sequence ID" value="PPQ80434.1"/>
    <property type="molecule type" value="Genomic_DNA"/>
</dbReference>
<dbReference type="GO" id="GO:0019005">
    <property type="term" value="C:SCF ubiquitin ligase complex"/>
    <property type="evidence" value="ECO:0007669"/>
    <property type="project" value="TreeGrafter"/>
</dbReference>
<dbReference type="OrthoDB" id="3071567at2759"/>
<evidence type="ECO:0008006" key="3">
    <source>
        <dbReference type="Google" id="ProtNLM"/>
    </source>
</evidence>
<name>A0A409WPI9_9AGAR</name>